<accession>A0AAJ2S4N0</accession>
<dbReference type="Proteomes" id="UP001282336">
    <property type="component" value="Unassembled WGS sequence"/>
</dbReference>
<feature type="region of interest" description="Disordered" evidence="1">
    <location>
        <begin position="145"/>
        <end position="172"/>
    </location>
</feature>
<sequence>MNTCFPACQKNGQPYPGVDQMMDVLLREPHGSWLAGTNTLWHGGVHLSGVSAPGSVLTPESADSAVPLRFMADGEVVAWRLNQGYLSGDYMGNALQYSGTFVLVKSTCTPDPEKPDNALDFYALYMGLAPLSAFPVHQLYQVTERGNKLRKRHHTGQEKPGEQAPVPDGGHLATGDRVVVLRENTFELNGVSQRFGLARMLN</sequence>
<protein>
    <submittedName>
        <fullName evidence="2">Uncharacterized protein</fullName>
    </submittedName>
</protein>
<proteinExistence type="predicted"/>
<name>A0AAJ2S4N0_9ENTR</name>
<comment type="caution">
    <text evidence="2">The sequence shown here is derived from an EMBL/GenBank/DDBJ whole genome shotgun (WGS) entry which is preliminary data.</text>
</comment>
<reference evidence="2" key="1">
    <citation type="submission" date="2023-11" db="EMBL/GenBank/DDBJ databases">
        <title>Scandinavium wanjuensis sp. nov., isolated from lettuce South Korea.</title>
        <authorList>
            <person name="Park J."/>
            <person name="Park S."/>
            <person name="Oh K.K."/>
            <person name="Cho G.S."/>
            <person name="Franz C.M.A.P."/>
        </authorList>
    </citation>
    <scope>NUCLEOTIDE SEQUENCE</scope>
    <source>
        <strain evidence="2">V105_12</strain>
    </source>
</reference>
<organism evidence="2 3">
    <name type="scientific">Scandinavium lactucae</name>
    <dbReference type="NCBI Taxonomy" id="3095028"/>
    <lineage>
        <taxon>Bacteria</taxon>
        <taxon>Pseudomonadati</taxon>
        <taxon>Pseudomonadota</taxon>
        <taxon>Gammaproteobacteria</taxon>
        <taxon>Enterobacterales</taxon>
        <taxon>Enterobacteriaceae</taxon>
        <taxon>Scandinavium</taxon>
    </lineage>
</organism>
<evidence type="ECO:0000313" key="3">
    <source>
        <dbReference type="Proteomes" id="UP001282336"/>
    </source>
</evidence>
<dbReference type="AlphaFoldDB" id="A0AAJ2S4N0"/>
<feature type="non-terminal residue" evidence="2">
    <location>
        <position position="202"/>
    </location>
</feature>
<dbReference type="EMBL" id="JAWXRC010000001">
    <property type="protein sequence ID" value="MDX6029916.1"/>
    <property type="molecule type" value="Genomic_DNA"/>
</dbReference>
<evidence type="ECO:0000256" key="1">
    <source>
        <dbReference type="SAM" id="MobiDB-lite"/>
    </source>
</evidence>
<gene>
    <name evidence="2" type="ORF">SIL20_00025</name>
</gene>
<evidence type="ECO:0000313" key="2">
    <source>
        <dbReference type="EMBL" id="MDX6029916.1"/>
    </source>
</evidence>